<dbReference type="PANTHER" id="PTHR43028">
    <property type="entry name" value="3'(2'),5'-BISPHOSPHATE NUCLEOTIDASE 1"/>
    <property type="match status" value="1"/>
</dbReference>
<evidence type="ECO:0000256" key="7">
    <source>
        <dbReference type="PIRSR" id="PIRSR600760-2"/>
    </source>
</evidence>
<evidence type="ECO:0000313" key="8">
    <source>
        <dbReference type="EMBL" id="TNV79632.1"/>
    </source>
</evidence>
<accession>A0A8J8NQE4</accession>
<dbReference type="EMBL" id="RRYP01008653">
    <property type="protein sequence ID" value="TNV79632.1"/>
    <property type="molecule type" value="Genomic_DNA"/>
</dbReference>
<dbReference type="SUPFAM" id="SSF56655">
    <property type="entry name" value="Carbohydrate phosphatase"/>
    <property type="match status" value="1"/>
</dbReference>
<evidence type="ECO:0000256" key="1">
    <source>
        <dbReference type="ARBA" id="ARBA00009759"/>
    </source>
</evidence>
<comment type="similarity">
    <text evidence="1">Belongs to the inositol monophosphatase superfamily.</text>
</comment>
<feature type="binding site" evidence="7">
    <location>
        <position position="156"/>
    </location>
    <ligand>
        <name>Mg(2+)</name>
        <dbReference type="ChEBI" id="CHEBI:18420"/>
        <label>1</label>
        <note>catalytic</note>
    </ligand>
</feature>
<dbReference type="AlphaFoldDB" id="A0A8J8NQE4"/>
<organism evidence="8 9">
    <name type="scientific">Halteria grandinella</name>
    <dbReference type="NCBI Taxonomy" id="5974"/>
    <lineage>
        <taxon>Eukaryota</taxon>
        <taxon>Sar</taxon>
        <taxon>Alveolata</taxon>
        <taxon>Ciliophora</taxon>
        <taxon>Intramacronucleata</taxon>
        <taxon>Spirotrichea</taxon>
        <taxon>Stichotrichia</taxon>
        <taxon>Sporadotrichida</taxon>
        <taxon>Halteriidae</taxon>
        <taxon>Halteria</taxon>
    </lineage>
</organism>
<protein>
    <submittedName>
        <fullName evidence="8">Uncharacterized protein</fullName>
    </submittedName>
</protein>
<comment type="cofactor">
    <cofactor evidence="7">
        <name>Mg(2+)</name>
        <dbReference type="ChEBI" id="CHEBI:18420"/>
    </cofactor>
</comment>
<evidence type="ECO:0000313" key="9">
    <source>
        <dbReference type="Proteomes" id="UP000785679"/>
    </source>
</evidence>
<feature type="binding site" evidence="7">
    <location>
        <position position="74"/>
    </location>
    <ligand>
        <name>Mg(2+)</name>
        <dbReference type="ChEBI" id="CHEBI:18420"/>
        <label>1</label>
        <note>catalytic</note>
    </ligand>
</feature>
<name>A0A8J8NQE4_HALGN</name>
<dbReference type="Pfam" id="PF00459">
    <property type="entry name" value="Inositol_P"/>
    <property type="match status" value="1"/>
</dbReference>
<keyword evidence="9" id="KW-1185">Reference proteome</keyword>
<dbReference type="InterPro" id="IPR000760">
    <property type="entry name" value="Inositol_monophosphatase-like"/>
</dbReference>
<proteinExistence type="inferred from homology"/>
<evidence type="ECO:0000256" key="3">
    <source>
        <dbReference type="ARBA" id="ARBA00022723"/>
    </source>
</evidence>
<keyword evidence="4 7" id="KW-0460">Magnesium</keyword>
<gene>
    <name evidence="8" type="ORF">FGO68_gene8407</name>
</gene>
<dbReference type="GO" id="GO:0004441">
    <property type="term" value="F:inositol-1,4-bisphosphate 1-phosphatase activity"/>
    <property type="evidence" value="ECO:0007669"/>
    <property type="project" value="UniProtKB-EC"/>
</dbReference>
<evidence type="ECO:0000256" key="2">
    <source>
        <dbReference type="ARBA" id="ARBA00022671"/>
    </source>
</evidence>
<feature type="binding site" evidence="7">
    <location>
        <position position="154"/>
    </location>
    <ligand>
        <name>Mg(2+)</name>
        <dbReference type="ChEBI" id="CHEBI:18420"/>
        <label>1</label>
        <note>catalytic</note>
    </ligand>
</feature>
<keyword evidence="3 7" id="KW-0479">Metal-binding</keyword>
<dbReference type="PROSITE" id="PS00629">
    <property type="entry name" value="IMP_1"/>
    <property type="match status" value="1"/>
</dbReference>
<feature type="binding site" evidence="7">
    <location>
        <position position="302"/>
    </location>
    <ligand>
        <name>Mg(2+)</name>
        <dbReference type="ChEBI" id="CHEBI:18420"/>
        <label>1</label>
        <note>catalytic</note>
    </ligand>
</feature>
<evidence type="ECO:0000256" key="5">
    <source>
        <dbReference type="ARBA" id="ARBA00044465"/>
    </source>
</evidence>
<dbReference type="Gene3D" id="3.40.190.80">
    <property type="match status" value="1"/>
</dbReference>
<reference evidence="8" key="1">
    <citation type="submission" date="2019-06" db="EMBL/GenBank/DDBJ databases">
        <authorList>
            <person name="Zheng W."/>
        </authorList>
    </citation>
    <scope>NUCLEOTIDE SEQUENCE</scope>
    <source>
        <strain evidence="8">QDHG01</strain>
    </source>
</reference>
<evidence type="ECO:0000256" key="4">
    <source>
        <dbReference type="ARBA" id="ARBA00022842"/>
    </source>
</evidence>
<dbReference type="Gene3D" id="3.30.540.10">
    <property type="entry name" value="Fructose-1,6-Bisphosphatase, subunit A, domain 1"/>
    <property type="match status" value="1"/>
</dbReference>
<dbReference type="OrthoDB" id="289714at2759"/>
<comment type="caution">
    <text evidence="8">The sequence shown here is derived from an EMBL/GenBank/DDBJ whole genome shotgun (WGS) entry which is preliminary data.</text>
</comment>
<feature type="binding site" evidence="7">
    <location>
        <position position="157"/>
    </location>
    <ligand>
        <name>Mg(2+)</name>
        <dbReference type="ChEBI" id="CHEBI:18420"/>
        <label>1</label>
        <note>catalytic</note>
    </ligand>
</feature>
<sequence length="440" mass="51211">MKRVVKLNEFFSACIQLLEGVERCIYQVRKQSDFTAIQKGQAASDVFTEADIRIQKTIEYNLKMLYPRAKIIGEEDDSDKSYEVKNPYIQPDQIDKNHISQKMLLENYKLHKGPYRDYLRELEQVYGQVASESDWNFFEFPDEFYEEEMVIWIDPLDGTKGFTEGHLHHITSMIGVSVNMRPRIGIIHKPYYNRLYKQSRTYFGTPECGLFIKDKFPEKLRRLQRVTPLMPFPNEDTIENDQYNLWVCASLNKNQDIMNQVINACKPINIARVAGSGNKFVHMIDQKSDFYINLVPGFKYWDMCASEALIQAKMGIVTDASSRPLIYDHTKDNYTIREGIIVAKNKKVFDVCQERIESCLGRSITEIQREIAEDARKARERRGKDEQHKVIKLNPHFEDSPQAEIRNFSTKSPVEIGMAMERGAAKPTLDRAKVLREISF</sequence>
<dbReference type="Proteomes" id="UP000785679">
    <property type="component" value="Unassembled WGS sequence"/>
</dbReference>
<comment type="catalytic activity">
    <reaction evidence="6">
        <text>1D-myo-inositol 1,4-bisphosphate + H2O = 1D-myo-inositol 4-phosphate + phosphate</text>
        <dbReference type="Rhea" id="RHEA:15553"/>
        <dbReference type="ChEBI" id="CHEBI:15377"/>
        <dbReference type="ChEBI" id="CHEBI:43474"/>
        <dbReference type="ChEBI" id="CHEBI:58282"/>
        <dbReference type="ChEBI" id="CHEBI:58469"/>
        <dbReference type="EC" id="3.1.3.57"/>
    </reaction>
    <physiologicalReaction direction="left-to-right" evidence="6">
        <dbReference type="Rhea" id="RHEA:15554"/>
    </physiologicalReaction>
</comment>
<evidence type="ECO:0000256" key="6">
    <source>
        <dbReference type="ARBA" id="ARBA00044478"/>
    </source>
</evidence>
<comment type="catalytic activity">
    <reaction evidence="5">
        <text>1D-myo-inositol 1,3,4-trisphosphate + H2O = 1D-myo-inositol 3,4-bisphosphate + phosphate</text>
        <dbReference type="Rhea" id="RHEA:70319"/>
        <dbReference type="ChEBI" id="CHEBI:15377"/>
        <dbReference type="ChEBI" id="CHEBI:43474"/>
        <dbReference type="ChEBI" id="CHEBI:58414"/>
        <dbReference type="ChEBI" id="CHEBI:83241"/>
    </reaction>
    <physiologicalReaction direction="left-to-right" evidence="5">
        <dbReference type="Rhea" id="RHEA:70320"/>
    </physiologicalReaction>
</comment>
<keyword evidence="2" id="KW-0452">Lithium</keyword>
<dbReference type="InterPro" id="IPR020583">
    <property type="entry name" value="Inositol_monoP_metal-BS"/>
</dbReference>
<dbReference type="GO" id="GO:0046872">
    <property type="term" value="F:metal ion binding"/>
    <property type="evidence" value="ECO:0007669"/>
    <property type="project" value="UniProtKB-KW"/>
</dbReference>
<dbReference type="PANTHER" id="PTHR43028:SF5">
    <property type="entry name" value="3'(2'),5'-BISPHOSPHATE NUCLEOTIDASE 1"/>
    <property type="match status" value="1"/>
</dbReference>
<dbReference type="InterPro" id="IPR050725">
    <property type="entry name" value="CysQ/Inositol_MonoPase"/>
</dbReference>